<comment type="caution">
    <text evidence="15">The sequence shown here is derived from an EMBL/GenBank/DDBJ whole genome shotgun (WGS) entry which is preliminary data.</text>
</comment>
<dbReference type="eggNOG" id="COG4771">
    <property type="taxonomic scope" value="Bacteria"/>
</dbReference>
<dbReference type="Proteomes" id="UP000016584">
    <property type="component" value="Unassembled WGS sequence"/>
</dbReference>
<evidence type="ECO:0000256" key="12">
    <source>
        <dbReference type="SAM" id="Phobius"/>
    </source>
</evidence>
<keyword evidence="12" id="KW-1133">Transmembrane helix</keyword>
<dbReference type="InterPro" id="IPR012910">
    <property type="entry name" value="Plug_dom"/>
</dbReference>
<feature type="transmembrane region" description="Helical" evidence="12">
    <location>
        <begin position="31"/>
        <end position="49"/>
    </location>
</feature>
<dbReference type="SUPFAM" id="SSF56935">
    <property type="entry name" value="Porins"/>
    <property type="match status" value="1"/>
</dbReference>
<evidence type="ECO:0000259" key="13">
    <source>
        <dbReference type="Pfam" id="PF00593"/>
    </source>
</evidence>
<keyword evidence="8" id="KW-0675">Receptor</keyword>
<dbReference type="Pfam" id="PF00593">
    <property type="entry name" value="TonB_dep_Rec_b-barrel"/>
    <property type="match status" value="1"/>
</dbReference>
<proteinExistence type="inferred from homology"/>
<name>U2HST3_9SPHI</name>
<dbReference type="Gene3D" id="2.170.130.10">
    <property type="entry name" value="TonB-dependent receptor, plug domain"/>
    <property type="match status" value="1"/>
</dbReference>
<dbReference type="InterPro" id="IPR037066">
    <property type="entry name" value="Plug_dom_sf"/>
</dbReference>
<dbReference type="PROSITE" id="PS52016">
    <property type="entry name" value="TONB_DEPENDENT_REC_3"/>
    <property type="match status" value="1"/>
</dbReference>
<dbReference type="GO" id="GO:0044718">
    <property type="term" value="P:siderophore transmembrane transport"/>
    <property type="evidence" value="ECO:0007669"/>
    <property type="project" value="TreeGrafter"/>
</dbReference>
<evidence type="ECO:0000313" key="15">
    <source>
        <dbReference type="EMBL" id="ERJ58350.1"/>
    </source>
</evidence>
<keyword evidence="9 10" id="KW-0998">Cell outer membrane</keyword>
<evidence type="ECO:0000256" key="9">
    <source>
        <dbReference type="ARBA" id="ARBA00023237"/>
    </source>
</evidence>
<gene>
    <name evidence="15" type="ORF">M472_06175</name>
</gene>
<keyword evidence="2 10" id="KW-0813">Transport</keyword>
<keyword evidence="6 11" id="KW-0798">TonB box</keyword>
<evidence type="ECO:0000256" key="4">
    <source>
        <dbReference type="ARBA" id="ARBA00022692"/>
    </source>
</evidence>
<dbReference type="InterPro" id="IPR039426">
    <property type="entry name" value="TonB-dep_rcpt-like"/>
</dbReference>
<keyword evidence="5" id="KW-0732">Signal</keyword>
<protein>
    <recommendedName>
        <fullName evidence="17">TonB-dependent receptor plug domain-containing protein</fullName>
    </recommendedName>
</protein>
<evidence type="ECO:0000256" key="1">
    <source>
        <dbReference type="ARBA" id="ARBA00004571"/>
    </source>
</evidence>
<evidence type="ECO:0000256" key="3">
    <source>
        <dbReference type="ARBA" id="ARBA00022452"/>
    </source>
</evidence>
<dbReference type="STRING" id="1346330.M472_06175"/>
<evidence type="ECO:0000313" key="16">
    <source>
        <dbReference type="Proteomes" id="UP000016584"/>
    </source>
</evidence>
<feature type="domain" description="TonB-dependent receptor plug" evidence="14">
    <location>
        <begin position="154"/>
        <end position="288"/>
    </location>
</feature>
<evidence type="ECO:0008006" key="17">
    <source>
        <dbReference type="Google" id="ProtNLM"/>
    </source>
</evidence>
<dbReference type="SUPFAM" id="SSF49464">
    <property type="entry name" value="Carboxypeptidase regulatory domain-like"/>
    <property type="match status" value="1"/>
</dbReference>
<dbReference type="Gene3D" id="2.60.40.1120">
    <property type="entry name" value="Carboxypeptidase-like, regulatory domain"/>
    <property type="match status" value="1"/>
</dbReference>
<dbReference type="GO" id="GO:0009279">
    <property type="term" value="C:cell outer membrane"/>
    <property type="evidence" value="ECO:0007669"/>
    <property type="project" value="UniProtKB-SubCell"/>
</dbReference>
<dbReference type="InterPro" id="IPR036942">
    <property type="entry name" value="Beta-barrel_TonB_sf"/>
</dbReference>
<dbReference type="PATRIC" id="fig|1346330.5.peg.2898"/>
<dbReference type="AlphaFoldDB" id="U2HST3"/>
<evidence type="ECO:0000256" key="7">
    <source>
        <dbReference type="ARBA" id="ARBA00023136"/>
    </source>
</evidence>
<keyword evidence="16" id="KW-1185">Reference proteome</keyword>
<feature type="domain" description="TonB-dependent receptor-like beta-barrel" evidence="13">
    <location>
        <begin position="349"/>
        <end position="840"/>
    </location>
</feature>
<keyword evidence="4 10" id="KW-0812">Transmembrane</keyword>
<evidence type="ECO:0000256" key="5">
    <source>
        <dbReference type="ARBA" id="ARBA00022729"/>
    </source>
</evidence>
<reference evidence="15 16" key="1">
    <citation type="journal article" date="2013" name="Genome Announc.">
        <title>The Draft Genome Sequence of Sphingomonas paucimobilis Strain HER1398 (Proteobacteria), Host to the Giant PAU Phage, Indicates That It Is a Member of the Genus Sphingobacterium (Bacteroidetes).</title>
        <authorList>
            <person name="White R.A.III."/>
            <person name="Suttle C.A."/>
        </authorList>
    </citation>
    <scope>NUCLEOTIDE SEQUENCE [LARGE SCALE GENOMIC DNA]</scope>
    <source>
        <strain evidence="15 16">HER1398</strain>
    </source>
</reference>
<comment type="subcellular location">
    <subcellularLocation>
        <location evidence="1 10">Cell outer membrane</location>
        <topology evidence="1 10">Multi-pass membrane protein</topology>
    </subcellularLocation>
</comment>
<evidence type="ECO:0000259" key="14">
    <source>
        <dbReference type="Pfam" id="PF07715"/>
    </source>
</evidence>
<dbReference type="PANTHER" id="PTHR30069:SF29">
    <property type="entry name" value="HEMOGLOBIN AND HEMOGLOBIN-HAPTOGLOBIN-BINDING PROTEIN 1-RELATED"/>
    <property type="match status" value="1"/>
</dbReference>
<accession>U2HST3</accession>
<dbReference type="InterPro" id="IPR008969">
    <property type="entry name" value="CarboxyPept-like_regulatory"/>
</dbReference>
<evidence type="ECO:0000256" key="8">
    <source>
        <dbReference type="ARBA" id="ARBA00023170"/>
    </source>
</evidence>
<dbReference type="Gene3D" id="2.40.170.20">
    <property type="entry name" value="TonB-dependent receptor, beta-barrel domain"/>
    <property type="match status" value="1"/>
</dbReference>
<dbReference type="PANTHER" id="PTHR30069">
    <property type="entry name" value="TONB-DEPENDENT OUTER MEMBRANE RECEPTOR"/>
    <property type="match status" value="1"/>
</dbReference>
<dbReference type="GO" id="GO:0015344">
    <property type="term" value="F:siderophore uptake transmembrane transporter activity"/>
    <property type="evidence" value="ECO:0007669"/>
    <property type="project" value="TreeGrafter"/>
</dbReference>
<organism evidence="15 16">
    <name type="scientific">Sphingobacterium paucimobilis HER1398</name>
    <dbReference type="NCBI Taxonomy" id="1346330"/>
    <lineage>
        <taxon>Bacteria</taxon>
        <taxon>Pseudomonadati</taxon>
        <taxon>Bacteroidota</taxon>
        <taxon>Sphingobacteriia</taxon>
        <taxon>Sphingobacteriales</taxon>
        <taxon>Sphingobacteriaceae</taxon>
        <taxon>Sphingobacterium</taxon>
    </lineage>
</organism>
<evidence type="ECO:0000256" key="11">
    <source>
        <dbReference type="RuleBase" id="RU003357"/>
    </source>
</evidence>
<dbReference type="Pfam" id="PF13715">
    <property type="entry name" value="CarbopepD_reg_2"/>
    <property type="match status" value="1"/>
</dbReference>
<dbReference type="EMBL" id="ATDL01000016">
    <property type="protein sequence ID" value="ERJ58350.1"/>
    <property type="molecule type" value="Genomic_DNA"/>
</dbReference>
<comment type="similarity">
    <text evidence="10 11">Belongs to the TonB-dependent receptor family.</text>
</comment>
<keyword evidence="3 10" id="KW-1134">Transmembrane beta strand</keyword>
<evidence type="ECO:0000256" key="6">
    <source>
        <dbReference type="ARBA" id="ARBA00023077"/>
    </source>
</evidence>
<keyword evidence="7 10" id="KW-0472">Membrane</keyword>
<dbReference type="InterPro" id="IPR000531">
    <property type="entry name" value="Beta-barrel_TonB"/>
</dbReference>
<evidence type="ECO:0000256" key="10">
    <source>
        <dbReference type="PROSITE-ProRule" id="PRU01360"/>
    </source>
</evidence>
<dbReference type="Pfam" id="PF07715">
    <property type="entry name" value="Plug"/>
    <property type="match status" value="1"/>
</dbReference>
<sequence>MNENALFQVVLFSFILNKVYLRDFPRIMKKLFLSAALWGSTLLTGYLLASTNTAYFFQQQSIDIKGLVLSNGKPLAGSTVSLVELGLTASSENNGQFVFSKVPLGNYTLIVQHAGMKAYQLKVIPGQDVKIELEENTIAIDDVQVIGQRSKVKGATSTFISRQAIEHLQATSIAEVLQLLPGQAIYNPSFSQINTPLIRQGGSSPTGTTHDSKSRSVASLGTSIIVNGAQLSNNADMQAVNTASGGVLSSFGNASGRGTDLRQLTADNVESIEVIRGIPSVEYGDLTSGVIDVKTKAAVQPLQAKFRLNPTLKQGWVGQGFAVGKDQGALFVDVDYTYAANNQIQTSESYKRFNTSLQYTNTLGANRNLYTNTTLAFGGYYDDSKIDPDLTVNQVINQSENYDLRFSTNGRWNLDKRFARNINYVLSAQLGFQNGFQQMMNNGSLFAVSNALVDGTYEVDFLPSSYLQQIYIKGKPLNLQARLSDNFYFSTGAARHAITVGGTYTLDKNFGQGKYFAGDMPPKNNSGLGFRPRRFEDIPALNQLAFYAEDKLAVDVFGRSLDIVAGLRYDWMQPFRDDAKNAFSPRINASYELFKDFSIHGGYGWSAKAPSLIYMYPDPVYLDVFSLSHYKQDPAERLALVTTRVFDAQNQNLEMAKSKKREVGVDYKKFSISVYDERIANGLDMYQYYNFTNVPIYTVATQQPGQRPELSEVVKDSLYVTDYRVPSNNVNIVNRGIEFDFDFGKVKPLRTSFTLNGAYAYTKSFDNNPFVYARRMPNQPYNKLGVYEGRGKEYTRFLTTLRAIHQIPELRLLITLTAQTIWTDKDKYLNYTSRPYAVMDIVEGGAGEERMLSEQEIAAISETSGLFLPVAESYYRTESWKPLWLFNTKVTKEFGKNYGFSFYVNNITNNRPYQRSKRNPDQLEKRNIPIFFGSELSIKF</sequence>
<evidence type="ECO:0000256" key="2">
    <source>
        <dbReference type="ARBA" id="ARBA00022448"/>
    </source>
</evidence>